<reference evidence="2 3" key="1">
    <citation type="submission" date="2016-07" db="EMBL/GenBank/DDBJ databases">
        <authorList>
            <consortium name="Pathogen Informatics"/>
        </authorList>
    </citation>
    <scope>NUCLEOTIDE SEQUENCE [LARGE SCALE GENOMIC DNA]</scope>
</reference>
<dbReference type="VEuPathDB" id="PlasmoDB:PVPAM_040011900"/>
<dbReference type="Proteomes" id="UP000196402">
    <property type="component" value="Unassembled WGS sequence"/>
</dbReference>
<dbReference type="Pfam" id="PF05795">
    <property type="entry name" value="Plasmodium_Vir"/>
    <property type="match status" value="1"/>
</dbReference>
<dbReference type="InterPro" id="IPR008780">
    <property type="entry name" value="Plasmodium_Vir"/>
</dbReference>
<feature type="coiled-coil region" evidence="1">
    <location>
        <begin position="255"/>
        <end position="286"/>
    </location>
</feature>
<dbReference type="VEuPathDB" id="PlasmoDB:PVW1_050046100"/>
<dbReference type="VEuPathDB" id="PlasmoDB:PVP01_0220800"/>
<accession>A0A1G4E9C0</accession>
<evidence type="ECO:0000313" key="2">
    <source>
        <dbReference type="EMBL" id="SCA59950.1"/>
    </source>
</evidence>
<name>A0A1G4E9C0_PLAVI</name>
<keyword evidence="1" id="KW-0175">Coiled coil</keyword>
<dbReference type="VEuPathDB" id="PlasmoDB:PVX_078695"/>
<evidence type="ECO:0000313" key="3">
    <source>
        <dbReference type="Proteomes" id="UP000196402"/>
    </source>
</evidence>
<organism evidence="2 3">
    <name type="scientific">Plasmodium vivax</name>
    <name type="common">malaria parasite P. vivax</name>
    <dbReference type="NCBI Taxonomy" id="5855"/>
    <lineage>
        <taxon>Eukaryota</taxon>
        <taxon>Sar</taxon>
        <taxon>Alveolata</taxon>
        <taxon>Apicomplexa</taxon>
        <taxon>Aconoidasida</taxon>
        <taxon>Haemosporida</taxon>
        <taxon>Plasmodiidae</taxon>
        <taxon>Plasmodium</taxon>
        <taxon>Plasmodium (Plasmodium)</taxon>
    </lineage>
</organism>
<protein>
    <submittedName>
        <fullName evidence="2">VIR protein</fullName>
    </submittedName>
</protein>
<evidence type="ECO:0000256" key="1">
    <source>
        <dbReference type="SAM" id="Coils"/>
    </source>
</evidence>
<gene>
    <name evidence="2" type="ORF">PVT01_000056000</name>
</gene>
<proteinExistence type="predicted"/>
<dbReference type="AlphaFoldDB" id="A0A1G4E9C0"/>
<dbReference type="EMBL" id="FLYH01000134">
    <property type="protein sequence ID" value="SCA59950.1"/>
    <property type="molecule type" value="Genomic_DNA"/>
</dbReference>
<sequence length="415" mass="48984">MAGNNEIYNLNDFLDGNNELILSNLNLFYQSYFDYDCDNKTFSNYYCSRDTNLVTLPPRLWELYRKFERNLTLMWDDKKEVYDIWEKDKKKLCSYLKYWLYDQLISEKITEKQFTEFFNLWNERKSKKCPKCECEFKIINFSQVKLLKNAFDYSLFLKAYKKSAKINDQIFNKNYCKYIAEAKAIYSLLELRCEKNYTEHCKEFKEYVLPYINYAESKTYEYVEEDEVTEEDENTKEDEGELAISCEADSTFIPDPEEQQKVKDLLKQLDELREKEKRNYAQLEEGKEDDAPRVQSSQDDVLPLQLRDRGPGHVLSETPPAPDGFMLNPGLDTGSEGNGNPIKTITSASLVGVPSIIFLLYKFSPVRTWLDPRIRKTKSDLRNSIQGSNELQSHDYNFDTTNIDFNRFNVGYQSR</sequence>